<dbReference type="SMART" id="SM00220">
    <property type="entry name" value="S_TKc"/>
    <property type="match status" value="1"/>
</dbReference>
<dbReference type="Pfam" id="PF00069">
    <property type="entry name" value="Pkinase"/>
    <property type="match status" value="1"/>
</dbReference>
<keyword evidence="4" id="KW-0418">Kinase</keyword>
<dbReference type="PANTHER" id="PTHR43671">
    <property type="entry name" value="SERINE/THREONINE-PROTEIN KINASE NEK"/>
    <property type="match status" value="1"/>
</dbReference>
<feature type="region of interest" description="Disordered" evidence="6">
    <location>
        <begin position="203"/>
        <end position="277"/>
    </location>
</feature>
<dbReference type="InterPro" id="IPR050660">
    <property type="entry name" value="NEK_Ser/Thr_kinase"/>
</dbReference>
<evidence type="ECO:0000256" key="1">
    <source>
        <dbReference type="ARBA" id="ARBA00012513"/>
    </source>
</evidence>
<dbReference type="InterPro" id="IPR000719">
    <property type="entry name" value="Prot_kinase_dom"/>
</dbReference>
<protein>
    <recommendedName>
        <fullName evidence="1">non-specific serine/threonine protein kinase</fullName>
        <ecNumber evidence="1">2.7.11.1</ecNumber>
    </recommendedName>
</protein>
<comment type="caution">
    <text evidence="8">The sequence shown here is derived from an EMBL/GenBank/DDBJ whole genome shotgun (WGS) entry which is preliminary data.</text>
</comment>
<keyword evidence="9" id="KW-1185">Reference proteome</keyword>
<reference evidence="8 9" key="1">
    <citation type="submission" date="2023-03" db="EMBL/GenBank/DDBJ databases">
        <title>High-quality genome of Scylla paramamosain provides insights in environmental adaptation.</title>
        <authorList>
            <person name="Zhang L."/>
        </authorList>
    </citation>
    <scope>NUCLEOTIDE SEQUENCE [LARGE SCALE GENOMIC DNA]</scope>
    <source>
        <strain evidence="8">LZ_2023a</strain>
        <tissue evidence="8">Muscle</tissue>
    </source>
</reference>
<evidence type="ECO:0000313" key="8">
    <source>
        <dbReference type="EMBL" id="KAK8379621.1"/>
    </source>
</evidence>
<dbReference type="GO" id="GO:0004674">
    <property type="term" value="F:protein serine/threonine kinase activity"/>
    <property type="evidence" value="ECO:0007669"/>
    <property type="project" value="UniProtKB-EC"/>
</dbReference>
<keyword evidence="3" id="KW-0547">Nucleotide-binding</keyword>
<dbReference type="Proteomes" id="UP001487740">
    <property type="component" value="Unassembled WGS sequence"/>
</dbReference>
<keyword evidence="5" id="KW-0067">ATP-binding</keyword>
<name>A0AAW0SWW4_SCYPA</name>
<evidence type="ECO:0000256" key="6">
    <source>
        <dbReference type="SAM" id="MobiDB-lite"/>
    </source>
</evidence>
<feature type="region of interest" description="Disordered" evidence="6">
    <location>
        <begin position="435"/>
        <end position="463"/>
    </location>
</feature>
<organism evidence="8 9">
    <name type="scientific">Scylla paramamosain</name>
    <name type="common">Mud crab</name>
    <dbReference type="NCBI Taxonomy" id="85552"/>
    <lineage>
        <taxon>Eukaryota</taxon>
        <taxon>Metazoa</taxon>
        <taxon>Ecdysozoa</taxon>
        <taxon>Arthropoda</taxon>
        <taxon>Crustacea</taxon>
        <taxon>Multicrustacea</taxon>
        <taxon>Malacostraca</taxon>
        <taxon>Eumalacostraca</taxon>
        <taxon>Eucarida</taxon>
        <taxon>Decapoda</taxon>
        <taxon>Pleocyemata</taxon>
        <taxon>Brachyura</taxon>
        <taxon>Eubrachyura</taxon>
        <taxon>Portunoidea</taxon>
        <taxon>Portunidae</taxon>
        <taxon>Portuninae</taxon>
        <taxon>Scylla</taxon>
    </lineage>
</organism>
<evidence type="ECO:0000256" key="5">
    <source>
        <dbReference type="ARBA" id="ARBA00022840"/>
    </source>
</evidence>
<keyword evidence="2" id="KW-0808">Transferase</keyword>
<dbReference type="Gene3D" id="1.10.510.10">
    <property type="entry name" value="Transferase(Phosphotransferase) domain 1"/>
    <property type="match status" value="2"/>
</dbReference>
<dbReference type="EMBL" id="JARAKH010000043">
    <property type="protein sequence ID" value="KAK8379621.1"/>
    <property type="molecule type" value="Genomic_DNA"/>
</dbReference>
<evidence type="ECO:0000256" key="4">
    <source>
        <dbReference type="ARBA" id="ARBA00022777"/>
    </source>
</evidence>
<dbReference type="Gene3D" id="3.30.200.20">
    <property type="entry name" value="Phosphorylase Kinase, domain 1"/>
    <property type="match status" value="1"/>
</dbReference>
<feature type="domain" description="Protein kinase" evidence="7">
    <location>
        <begin position="1"/>
        <end position="191"/>
    </location>
</feature>
<evidence type="ECO:0000259" key="7">
    <source>
        <dbReference type="PROSITE" id="PS50011"/>
    </source>
</evidence>
<evidence type="ECO:0000256" key="2">
    <source>
        <dbReference type="ARBA" id="ARBA00022679"/>
    </source>
</evidence>
<evidence type="ECO:0000313" key="9">
    <source>
        <dbReference type="Proteomes" id="UP001487740"/>
    </source>
</evidence>
<dbReference type="GO" id="GO:0007059">
    <property type="term" value="P:chromosome segregation"/>
    <property type="evidence" value="ECO:0007669"/>
    <property type="project" value="TreeGrafter"/>
</dbReference>
<dbReference type="AlphaFoldDB" id="A0AAW0SWW4"/>
<sequence>MEVNLLRELNHPHIVRFLHHIVDRRTTTLYILMEYCPGGDLRQLVNKCKKTGSFLPEDFIWKVLKQICEALKTCHTFRRTTTTTTTTTTTARSKVILHRDIKPANEVVEGQEYNDKSDMWSLGCLIYELCALQPPFMAATHAHLAAKIKEARYPPIPVHYTLELRELLDELLTPQYFMRPSALMLLHHPRDMSGRREVKGCQGFERQDSNSRVKKEPDFQSKQEQDSHARMDSRIHSKIQDFRSIRDYKTQPKTHQDLNDVNQNEKTPTFDLTSDLDPQMTPQLHPRPDCDSDLDTTLSAGLDETEEVTTARPDPAVLRNPFLEMRSGHGKQVTFSGVENGCVFKNNTLDNPKSRKKMGCVFVLDSGQVMQDVKDARSKVRSECEVRGTECEEVAEIRLKSTRGAHAQPTPSSLLNIKAGDAEIGQISAILHTRPDLTTSQVLESEPPPGPPWNALGTPLERP</sequence>
<dbReference type="EC" id="2.7.11.1" evidence="1"/>
<dbReference type="SUPFAM" id="SSF56112">
    <property type="entry name" value="Protein kinase-like (PK-like)"/>
    <property type="match status" value="1"/>
</dbReference>
<evidence type="ECO:0000256" key="3">
    <source>
        <dbReference type="ARBA" id="ARBA00022741"/>
    </source>
</evidence>
<dbReference type="GO" id="GO:0005737">
    <property type="term" value="C:cytoplasm"/>
    <property type="evidence" value="ECO:0007669"/>
    <property type="project" value="TreeGrafter"/>
</dbReference>
<dbReference type="PANTHER" id="PTHR43671:SF13">
    <property type="entry name" value="SERINE_THREONINE-PROTEIN KINASE NEK2"/>
    <property type="match status" value="1"/>
</dbReference>
<accession>A0AAW0SWW4</accession>
<dbReference type="InterPro" id="IPR011009">
    <property type="entry name" value="Kinase-like_dom_sf"/>
</dbReference>
<dbReference type="GO" id="GO:0005634">
    <property type="term" value="C:nucleus"/>
    <property type="evidence" value="ECO:0007669"/>
    <property type="project" value="TreeGrafter"/>
</dbReference>
<feature type="compositionally biased region" description="Basic and acidic residues" evidence="6">
    <location>
        <begin position="203"/>
        <end position="258"/>
    </location>
</feature>
<gene>
    <name evidence="8" type="ORF">O3P69_019527</name>
</gene>
<dbReference type="PROSITE" id="PS50011">
    <property type="entry name" value="PROTEIN_KINASE_DOM"/>
    <property type="match status" value="1"/>
</dbReference>
<dbReference type="GO" id="GO:0005524">
    <property type="term" value="F:ATP binding"/>
    <property type="evidence" value="ECO:0007669"/>
    <property type="project" value="UniProtKB-KW"/>
</dbReference>
<dbReference type="GO" id="GO:0005813">
    <property type="term" value="C:centrosome"/>
    <property type="evidence" value="ECO:0007669"/>
    <property type="project" value="TreeGrafter"/>
</dbReference>
<feature type="compositionally biased region" description="Polar residues" evidence="6">
    <location>
        <begin position="259"/>
        <end position="272"/>
    </location>
</feature>
<proteinExistence type="predicted"/>